<dbReference type="PANTHER" id="PTHR43640">
    <property type="entry name" value="OS07G0260300 PROTEIN"/>
    <property type="match status" value="1"/>
</dbReference>
<proteinExistence type="predicted"/>
<sequence>MRTKLYILIFFLFTTSGHIFAQQVKTITGFTLINAADKKEISLESFKQAKGIVLVFTSNFCPYSKLYEKRILDLHHAYGNKGIQFLLINPNDPVKSKDDSIEEMAKKAREKQFKFPYLADKDQKVVKLLGASKTPEAYLLRFKGGKFEVFYHGAIDDNPQVPQDVSKNYLKDAIEALQSGRAVPIADVRPTGCMIKKN</sequence>
<protein>
    <submittedName>
        <fullName evidence="3">Thioredoxin family protein</fullName>
    </submittedName>
</protein>
<dbReference type="InterPro" id="IPR000866">
    <property type="entry name" value="AhpC/TSA"/>
</dbReference>
<dbReference type="RefSeq" id="WP_346753588.1">
    <property type="nucleotide sequence ID" value="NZ_JAUJEA010000007.1"/>
</dbReference>
<dbReference type="InterPro" id="IPR036249">
    <property type="entry name" value="Thioredoxin-like_sf"/>
</dbReference>
<dbReference type="InterPro" id="IPR047262">
    <property type="entry name" value="PRX-like1"/>
</dbReference>
<dbReference type="EMBL" id="JAUJEA010000007">
    <property type="protein sequence ID" value="MDN5203567.1"/>
    <property type="molecule type" value="Genomic_DNA"/>
</dbReference>
<dbReference type="SUPFAM" id="SSF52833">
    <property type="entry name" value="Thioredoxin-like"/>
    <property type="match status" value="1"/>
</dbReference>
<dbReference type="Proteomes" id="UP001172082">
    <property type="component" value="Unassembled WGS sequence"/>
</dbReference>
<evidence type="ECO:0000259" key="2">
    <source>
        <dbReference type="PROSITE" id="PS51352"/>
    </source>
</evidence>
<dbReference type="PROSITE" id="PS51352">
    <property type="entry name" value="THIOREDOXIN_2"/>
    <property type="match status" value="1"/>
</dbReference>
<feature type="domain" description="Thioredoxin" evidence="2">
    <location>
        <begin position="21"/>
        <end position="179"/>
    </location>
</feature>
<organism evidence="3 4">
    <name type="scientific">Splendidivirga corallicola</name>
    <dbReference type="NCBI Taxonomy" id="3051826"/>
    <lineage>
        <taxon>Bacteria</taxon>
        <taxon>Pseudomonadati</taxon>
        <taxon>Bacteroidota</taxon>
        <taxon>Cytophagia</taxon>
        <taxon>Cytophagales</taxon>
        <taxon>Splendidivirgaceae</taxon>
        <taxon>Splendidivirga</taxon>
    </lineage>
</organism>
<accession>A0ABT8KUC2</accession>
<evidence type="ECO:0000256" key="1">
    <source>
        <dbReference type="SAM" id="SignalP"/>
    </source>
</evidence>
<evidence type="ECO:0000313" key="3">
    <source>
        <dbReference type="EMBL" id="MDN5203567.1"/>
    </source>
</evidence>
<feature type="chain" id="PRO_5045370058" evidence="1">
    <location>
        <begin position="22"/>
        <end position="198"/>
    </location>
</feature>
<reference evidence="3" key="1">
    <citation type="submission" date="2023-06" db="EMBL/GenBank/DDBJ databases">
        <title>Genomic of Parafulvivirga corallium.</title>
        <authorList>
            <person name="Wang G."/>
        </authorList>
    </citation>
    <scope>NUCLEOTIDE SEQUENCE</scope>
    <source>
        <strain evidence="3">BMA10</strain>
    </source>
</reference>
<keyword evidence="4" id="KW-1185">Reference proteome</keyword>
<evidence type="ECO:0000313" key="4">
    <source>
        <dbReference type="Proteomes" id="UP001172082"/>
    </source>
</evidence>
<dbReference type="CDD" id="cd02969">
    <property type="entry name" value="PRX_like1"/>
    <property type="match status" value="1"/>
</dbReference>
<feature type="signal peptide" evidence="1">
    <location>
        <begin position="1"/>
        <end position="21"/>
    </location>
</feature>
<dbReference type="Pfam" id="PF00578">
    <property type="entry name" value="AhpC-TSA"/>
    <property type="match status" value="1"/>
</dbReference>
<gene>
    <name evidence="3" type="ORF">QQ008_19420</name>
</gene>
<dbReference type="InterPro" id="IPR013766">
    <property type="entry name" value="Thioredoxin_domain"/>
</dbReference>
<dbReference type="Gene3D" id="3.40.30.10">
    <property type="entry name" value="Glutaredoxin"/>
    <property type="match status" value="1"/>
</dbReference>
<dbReference type="PANTHER" id="PTHR43640:SF1">
    <property type="entry name" value="THIOREDOXIN-DEPENDENT PEROXIREDOXIN"/>
    <property type="match status" value="1"/>
</dbReference>
<name>A0ABT8KUC2_9BACT</name>
<comment type="caution">
    <text evidence="3">The sequence shown here is derived from an EMBL/GenBank/DDBJ whole genome shotgun (WGS) entry which is preliminary data.</text>
</comment>
<keyword evidence="1" id="KW-0732">Signal</keyword>